<dbReference type="EMBL" id="CDSC02000252">
    <property type="protein sequence ID" value="SEH83683.1"/>
    <property type="molecule type" value="Genomic_DNA"/>
</dbReference>
<feature type="region of interest" description="Disordered" evidence="1">
    <location>
        <begin position="1"/>
        <end position="23"/>
    </location>
</feature>
<accession>A0A1H6LG10</accession>
<dbReference type="AlphaFoldDB" id="A0A1H6LG10"/>
<proteinExistence type="predicted"/>
<dbReference type="RefSeq" id="WP_090716197.1">
    <property type="nucleotide sequence ID" value="NZ_CDSC02000252.1"/>
</dbReference>
<dbReference type="OrthoDB" id="9795237at2"/>
<evidence type="ECO:0000313" key="3">
    <source>
        <dbReference type="Proteomes" id="UP000198988"/>
    </source>
</evidence>
<name>A0A1H6LG10_9GAMM</name>
<protein>
    <submittedName>
        <fullName evidence="2">Uncharacterized protein</fullName>
    </submittedName>
</protein>
<evidence type="ECO:0000313" key="2">
    <source>
        <dbReference type="EMBL" id="SEH83683.1"/>
    </source>
</evidence>
<evidence type="ECO:0000256" key="1">
    <source>
        <dbReference type="SAM" id="MobiDB-lite"/>
    </source>
</evidence>
<gene>
    <name evidence="2" type="ORF">BAZSYMA_ACONTIG25606_1</name>
</gene>
<dbReference type="Proteomes" id="UP000198988">
    <property type="component" value="Unassembled WGS sequence"/>
</dbReference>
<sequence length="107" mass="12289">MEQQIQHQDMIEKSDYETPFNNGNKFPMGETPILVEKITINAYKNNNTTLIFEGDNEQNINLNLNPQLLLNLSNLLTKVMLSTDWNIGSIEKNNTLICENQNKLALH</sequence>
<reference evidence="3" key="1">
    <citation type="submission" date="2016-06" db="EMBL/GenBank/DDBJ databases">
        <authorList>
            <person name="Petersen J."/>
            <person name="Sayavedra L."/>
        </authorList>
    </citation>
    <scope>NUCLEOTIDE SEQUENCE [LARGE SCALE GENOMIC DNA]</scope>
    <source>
        <strain evidence="3">BazSymA</strain>
    </source>
</reference>
<organism evidence="2 3">
    <name type="scientific">Bathymodiolus azoricus thioautotrophic gill symbiont</name>
    <dbReference type="NCBI Taxonomy" id="235205"/>
    <lineage>
        <taxon>Bacteria</taxon>
        <taxon>Pseudomonadati</taxon>
        <taxon>Pseudomonadota</taxon>
        <taxon>Gammaproteobacteria</taxon>
        <taxon>sulfur-oxidizing symbionts</taxon>
    </lineage>
</organism>